<evidence type="ECO:0000313" key="9">
    <source>
        <dbReference type="Proteomes" id="UP000317650"/>
    </source>
</evidence>
<dbReference type="Proteomes" id="UP000317650">
    <property type="component" value="Chromosome 11"/>
</dbReference>
<keyword evidence="6" id="KW-1133">Transmembrane helix</keyword>
<keyword evidence="6" id="KW-0812">Transmembrane</keyword>
<evidence type="ECO:0000256" key="3">
    <source>
        <dbReference type="ARBA" id="ARBA00022598"/>
    </source>
</evidence>
<dbReference type="InterPro" id="IPR042099">
    <property type="entry name" value="ANL_N_sf"/>
</dbReference>
<dbReference type="PANTHER" id="PTHR24096:SF149">
    <property type="entry name" value="AMP-BINDING DOMAIN-CONTAINING PROTEIN-RELATED"/>
    <property type="match status" value="1"/>
</dbReference>
<dbReference type="GO" id="GO:0016207">
    <property type="term" value="F:4-coumarate-CoA ligase activity"/>
    <property type="evidence" value="ECO:0007669"/>
    <property type="project" value="UniProtKB-EC"/>
</dbReference>
<dbReference type="EMBL" id="PYDT01000007">
    <property type="protein sequence ID" value="THU55997.1"/>
    <property type="molecule type" value="Genomic_DNA"/>
</dbReference>
<evidence type="ECO:0000256" key="1">
    <source>
        <dbReference type="ARBA" id="ARBA00006432"/>
    </source>
</evidence>
<dbReference type="EC" id="6.2.1.12" evidence="2"/>
<protein>
    <recommendedName>
        <fullName evidence="2">4-coumarate--CoA ligase</fullName>
        <ecNumber evidence="2">6.2.1.12</ecNumber>
    </recommendedName>
</protein>
<evidence type="ECO:0000256" key="2">
    <source>
        <dbReference type="ARBA" id="ARBA00012959"/>
    </source>
</evidence>
<comment type="caution">
    <text evidence="8">The sequence shown here is derived from an EMBL/GenBank/DDBJ whole genome shotgun (WGS) entry which is preliminary data.</text>
</comment>
<comment type="catalytic activity">
    <reaction evidence="5">
        <text>(E)-4-coumarate + ATP + CoA = (E)-4-coumaroyl-CoA + AMP + diphosphate</text>
        <dbReference type="Rhea" id="RHEA:19641"/>
        <dbReference type="ChEBI" id="CHEBI:12876"/>
        <dbReference type="ChEBI" id="CHEBI:30616"/>
        <dbReference type="ChEBI" id="CHEBI:33019"/>
        <dbReference type="ChEBI" id="CHEBI:57287"/>
        <dbReference type="ChEBI" id="CHEBI:85008"/>
        <dbReference type="ChEBI" id="CHEBI:456215"/>
        <dbReference type="EC" id="6.2.1.12"/>
    </reaction>
    <physiologicalReaction direction="left-to-right" evidence="5">
        <dbReference type="Rhea" id="RHEA:19642"/>
    </physiologicalReaction>
</comment>
<proteinExistence type="inferred from homology"/>
<keyword evidence="3" id="KW-0436">Ligase</keyword>
<feature type="domain" description="AMP-dependent synthetase/ligase" evidence="7">
    <location>
        <begin position="87"/>
        <end position="146"/>
    </location>
</feature>
<comment type="similarity">
    <text evidence="1">Belongs to the ATP-dependent AMP-binding enzyme family.</text>
</comment>
<accession>A0A4S8J3L2</accession>
<keyword evidence="6" id="KW-0472">Membrane</keyword>
<dbReference type="Pfam" id="PF00501">
    <property type="entry name" value="AMP-binding"/>
    <property type="match status" value="1"/>
</dbReference>
<evidence type="ECO:0000256" key="6">
    <source>
        <dbReference type="SAM" id="Phobius"/>
    </source>
</evidence>
<sequence length="150" mass="16122">MEGFGLAFLIMPPQIHHSLSLPLTNPSQGLSFVFSSTEDIPWQSPTPGFFSPETGIYCSQHRPAALPRDPFVDLVSYVFSFLHQGVTTLVDSRSGASIAYAELRGMVRSLAAGLSRVGITSKDVVLVMLPNSILFPVVFLGVLSVGEPAD</sequence>
<keyword evidence="4" id="KW-0547">Nucleotide-binding</keyword>
<organism evidence="8 9">
    <name type="scientific">Musa balbisiana</name>
    <name type="common">Banana</name>
    <dbReference type="NCBI Taxonomy" id="52838"/>
    <lineage>
        <taxon>Eukaryota</taxon>
        <taxon>Viridiplantae</taxon>
        <taxon>Streptophyta</taxon>
        <taxon>Embryophyta</taxon>
        <taxon>Tracheophyta</taxon>
        <taxon>Spermatophyta</taxon>
        <taxon>Magnoliopsida</taxon>
        <taxon>Liliopsida</taxon>
        <taxon>Zingiberales</taxon>
        <taxon>Musaceae</taxon>
        <taxon>Musa</taxon>
    </lineage>
</organism>
<dbReference type="GO" id="GO:0005777">
    <property type="term" value="C:peroxisome"/>
    <property type="evidence" value="ECO:0007669"/>
    <property type="project" value="TreeGrafter"/>
</dbReference>
<feature type="transmembrane region" description="Helical" evidence="6">
    <location>
        <begin position="124"/>
        <end position="145"/>
    </location>
</feature>
<evidence type="ECO:0000313" key="8">
    <source>
        <dbReference type="EMBL" id="THU55997.1"/>
    </source>
</evidence>
<name>A0A4S8J3L2_MUSBA</name>
<keyword evidence="9" id="KW-1185">Reference proteome</keyword>
<dbReference type="STRING" id="52838.A0A4S8J3L2"/>
<dbReference type="PANTHER" id="PTHR24096">
    <property type="entry name" value="LONG-CHAIN-FATTY-ACID--COA LIGASE"/>
    <property type="match status" value="1"/>
</dbReference>
<dbReference type="Gene3D" id="3.40.50.12780">
    <property type="entry name" value="N-terminal domain of ligase-like"/>
    <property type="match status" value="1"/>
</dbReference>
<evidence type="ECO:0000256" key="5">
    <source>
        <dbReference type="ARBA" id="ARBA00034252"/>
    </source>
</evidence>
<keyword evidence="4" id="KW-0067">ATP-binding</keyword>
<dbReference type="GO" id="GO:0005524">
    <property type="term" value="F:ATP binding"/>
    <property type="evidence" value="ECO:0007669"/>
    <property type="project" value="UniProtKB-KW"/>
</dbReference>
<dbReference type="SUPFAM" id="SSF56801">
    <property type="entry name" value="Acetyl-CoA synthetase-like"/>
    <property type="match status" value="1"/>
</dbReference>
<gene>
    <name evidence="8" type="ORF">C4D60_Mb11t12620</name>
</gene>
<dbReference type="GO" id="GO:0006744">
    <property type="term" value="P:ubiquinone biosynthetic process"/>
    <property type="evidence" value="ECO:0007669"/>
    <property type="project" value="TreeGrafter"/>
</dbReference>
<dbReference type="InterPro" id="IPR000873">
    <property type="entry name" value="AMP-dep_synth/lig_dom"/>
</dbReference>
<evidence type="ECO:0000259" key="7">
    <source>
        <dbReference type="Pfam" id="PF00501"/>
    </source>
</evidence>
<dbReference type="AlphaFoldDB" id="A0A4S8J3L2"/>
<reference evidence="8 9" key="1">
    <citation type="journal article" date="2019" name="Nat. Plants">
        <title>Genome sequencing of Musa balbisiana reveals subgenome evolution and function divergence in polyploid bananas.</title>
        <authorList>
            <person name="Yao X."/>
        </authorList>
    </citation>
    <scope>NUCLEOTIDE SEQUENCE [LARGE SCALE GENOMIC DNA]</scope>
    <source>
        <strain evidence="9">cv. DH-PKW</strain>
        <tissue evidence="8">Leaves</tissue>
    </source>
</reference>
<evidence type="ECO:0000256" key="4">
    <source>
        <dbReference type="ARBA" id="ARBA00022840"/>
    </source>
</evidence>